<evidence type="ECO:0000313" key="2">
    <source>
        <dbReference type="Proteomes" id="UP000494106"/>
    </source>
</evidence>
<name>A0A8S0YUB2_ARCPL</name>
<gene>
    <name evidence="1" type="ORF">APLA_LOCUS1392</name>
</gene>
<dbReference type="EMBL" id="CADEBC010000123">
    <property type="protein sequence ID" value="CAB3222967.1"/>
    <property type="molecule type" value="Genomic_DNA"/>
</dbReference>
<reference evidence="1 2" key="1">
    <citation type="submission" date="2020-04" db="EMBL/GenBank/DDBJ databases">
        <authorList>
            <person name="Wallbank WR R."/>
            <person name="Pardo Diaz C."/>
            <person name="Kozak K."/>
            <person name="Martin S."/>
            <person name="Jiggins C."/>
            <person name="Moest M."/>
            <person name="Warren A I."/>
            <person name="Byers J.R.P. K."/>
            <person name="Montejo-Kovacevich G."/>
            <person name="Yen C E."/>
        </authorList>
    </citation>
    <scope>NUCLEOTIDE SEQUENCE [LARGE SCALE GENOMIC DNA]</scope>
</reference>
<proteinExistence type="predicted"/>
<accession>A0A8S0YUB2</accession>
<sequence length="501" mass="55219">MASEFRVKDECTRFRSEIALYERRYLRSMAKVTVLLAVSLLISLPLATRTDDDNPFADLASSILGSLGGDGGNDAKMEGLAAIGNIVGSLMQGDNAKNLGAAFGQNGGDNAAGILSGIGSLLGGKDGKIDPAIIGSMVSMFAQQMTTTEKPKRQKREEKEGDFDLEGMLNLASGLLGNKNNGGGLSSYLPLIMNSLNAEAEKRADEHKDHSSFLPPFLEKAHLYWDIFINSELGKTVWQKSGLQKVFKAFTGPDGKLSFSTMFKNFENHSFRRHWIKTAATYLTTLVMHVAKPEVYNRYLVSIEFLTNSFLDSQGLPKSAHFNVKQPEKSLTALVNYVLKKYMYMDSDVGEYVKPAVEYVKETLKMAETTTKTMSSRGDYNAIADRLTDTLNLEVIEPILRVYRAYQHSVKAPQCQEHLMCLVNRHHDKDQKGLPGFKAGLTKLSSLIASAALGFQNGGGFLDLYSAIQNDVNCEAAYPADCSAFHEHELKVTTEVYHSEL</sequence>
<comment type="caution">
    <text evidence="1">The sequence shown here is derived from an EMBL/GenBank/DDBJ whole genome shotgun (WGS) entry which is preliminary data.</text>
</comment>
<organism evidence="1 2">
    <name type="scientific">Arctia plantaginis</name>
    <name type="common">Wood tiger moth</name>
    <name type="synonym">Phalaena plantaginis</name>
    <dbReference type="NCBI Taxonomy" id="874455"/>
    <lineage>
        <taxon>Eukaryota</taxon>
        <taxon>Metazoa</taxon>
        <taxon>Ecdysozoa</taxon>
        <taxon>Arthropoda</taxon>
        <taxon>Hexapoda</taxon>
        <taxon>Insecta</taxon>
        <taxon>Pterygota</taxon>
        <taxon>Neoptera</taxon>
        <taxon>Endopterygota</taxon>
        <taxon>Lepidoptera</taxon>
        <taxon>Glossata</taxon>
        <taxon>Ditrysia</taxon>
        <taxon>Noctuoidea</taxon>
        <taxon>Erebidae</taxon>
        <taxon>Arctiinae</taxon>
        <taxon>Arctia</taxon>
    </lineage>
</organism>
<dbReference type="AlphaFoldDB" id="A0A8S0YUB2"/>
<dbReference type="Proteomes" id="UP000494106">
    <property type="component" value="Unassembled WGS sequence"/>
</dbReference>
<dbReference type="OrthoDB" id="6339459at2759"/>
<evidence type="ECO:0000313" key="1">
    <source>
        <dbReference type="EMBL" id="CAB3222967.1"/>
    </source>
</evidence>
<protein>
    <submittedName>
        <fullName evidence="1">Uncharacterized protein</fullName>
    </submittedName>
</protein>
<keyword evidence="2" id="KW-1185">Reference proteome</keyword>